<dbReference type="PANTHER" id="PTHR38603">
    <property type="entry name" value="CHAPERONE NAPD"/>
    <property type="match status" value="1"/>
</dbReference>
<protein>
    <recommendedName>
        <fullName evidence="4">Chaperone NapD</fullName>
    </recommendedName>
    <alternativeName>
        <fullName evidence="4">NapA signal peptide-binding chaperone NapD</fullName>
    </alternativeName>
</protein>
<accession>A0A1Y6IX28</accession>
<comment type="subunit">
    <text evidence="4">Interacts with the cytoplasmic NapA precursor.</text>
</comment>
<keyword evidence="3 4" id="KW-0143">Chaperone</keyword>
<dbReference type="RefSeq" id="WP_087482214.1">
    <property type="nucleotide sequence ID" value="NZ_AP024884.1"/>
</dbReference>
<evidence type="ECO:0000313" key="7">
    <source>
        <dbReference type="Proteomes" id="UP000196125"/>
    </source>
</evidence>
<dbReference type="EMBL" id="FXXI01000008">
    <property type="protein sequence ID" value="SMS02196.1"/>
    <property type="molecule type" value="Genomic_DNA"/>
</dbReference>
<evidence type="ECO:0000313" key="8">
    <source>
        <dbReference type="Proteomes" id="UP001283366"/>
    </source>
</evidence>
<dbReference type="PANTHER" id="PTHR38603:SF1">
    <property type="entry name" value="CHAPERONE NAPD"/>
    <property type="match status" value="1"/>
</dbReference>
<dbReference type="GO" id="GO:0005048">
    <property type="term" value="F:signal sequence binding"/>
    <property type="evidence" value="ECO:0007669"/>
    <property type="project" value="UniProtKB-UniRule"/>
</dbReference>
<name>A0A1Y6IX28_9VIBR</name>
<dbReference type="Gene3D" id="3.30.70.920">
    <property type="match status" value="1"/>
</dbReference>
<dbReference type="OrthoDB" id="5770785at2"/>
<reference evidence="6 7" key="1">
    <citation type="submission" date="2017-05" db="EMBL/GenBank/DDBJ databases">
        <authorList>
            <person name="Song R."/>
            <person name="Chenine A.L."/>
            <person name="Ruprecht R.M."/>
        </authorList>
    </citation>
    <scope>NUCLEOTIDE SEQUENCE [LARGE SCALE GENOMIC DNA]</scope>
    <source>
        <strain evidence="6 7">CECT 7927</strain>
    </source>
</reference>
<keyword evidence="8" id="KW-1185">Reference proteome</keyword>
<dbReference type="HAMAP" id="MF_02200">
    <property type="entry name" value="NapD"/>
    <property type="match status" value="1"/>
</dbReference>
<dbReference type="InterPro" id="IPR005623">
    <property type="entry name" value="Chaperone_NapD_NO3_reduct"/>
</dbReference>
<proteinExistence type="inferred from homology"/>
<reference evidence="5 8" key="2">
    <citation type="submission" date="2023-11" db="EMBL/GenBank/DDBJ databases">
        <title>Plant-associative lifestyle of Vibrio porteresiae and its evolutionary dynamics.</title>
        <authorList>
            <person name="Rameshkumar N."/>
            <person name="Kirti K."/>
        </authorList>
    </citation>
    <scope>NUCLEOTIDE SEQUENCE [LARGE SCALE GENOMIC DNA]</scope>
    <source>
        <strain evidence="5 8">MSSRF38</strain>
    </source>
</reference>
<evidence type="ECO:0000256" key="1">
    <source>
        <dbReference type="ARBA" id="ARBA00004496"/>
    </source>
</evidence>
<dbReference type="Pfam" id="PF03927">
    <property type="entry name" value="NapD"/>
    <property type="match status" value="1"/>
</dbReference>
<gene>
    <name evidence="4" type="primary">napD</name>
    <name evidence="5" type="ORF">SBX37_21070</name>
    <name evidence="6" type="ORF">VIM7927_03514</name>
</gene>
<dbReference type="GO" id="GO:0005737">
    <property type="term" value="C:cytoplasm"/>
    <property type="evidence" value="ECO:0007669"/>
    <property type="project" value="UniProtKB-SubCell"/>
</dbReference>
<dbReference type="EMBL" id="JAWRCO010000002">
    <property type="protein sequence ID" value="MDW6005364.1"/>
    <property type="molecule type" value="Genomic_DNA"/>
</dbReference>
<dbReference type="Proteomes" id="UP001283366">
    <property type="component" value="Unassembled WGS sequence"/>
</dbReference>
<comment type="function">
    <text evidence="4">Chaperone for NapA, the catalytic subunit of the periplasmic nitrate reductase. It binds directly and specifically to the twin-arginine signal peptide of NapA, preventing premature interaction with the Tat translocase and premature export.</text>
</comment>
<evidence type="ECO:0000313" key="6">
    <source>
        <dbReference type="EMBL" id="SMS02196.1"/>
    </source>
</evidence>
<evidence type="ECO:0000256" key="3">
    <source>
        <dbReference type="ARBA" id="ARBA00023186"/>
    </source>
</evidence>
<dbReference type="Proteomes" id="UP000196125">
    <property type="component" value="Unassembled WGS sequence"/>
</dbReference>
<dbReference type="GO" id="GO:0051224">
    <property type="term" value="P:negative regulation of protein transport"/>
    <property type="evidence" value="ECO:0007669"/>
    <property type="project" value="UniProtKB-UniRule"/>
</dbReference>
<dbReference type="AlphaFoldDB" id="A0A1Y6IX28"/>
<sequence>MQCNEVHISSLVVHAVPDALPTIKPQITVLPGAEIYGESEEGKLVVVLESTHQGFITDTIDVIHQMHGVLGVALVYHQIDSEDADETDTGVSIHETEGDV</sequence>
<comment type="subcellular location">
    <subcellularLocation>
        <location evidence="1 4">Cytoplasm</location>
    </subcellularLocation>
</comment>
<evidence type="ECO:0000313" key="5">
    <source>
        <dbReference type="EMBL" id="MDW6005364.1"/>
    </source>
</evidence>
<keyword evidence="2 4" id="KW-0963">Cytoplasm</keyword>
<comment type="similarity">
    <text evidence="4">Belongs to the NapD family.</text>
</comment>
<organism evidence="6 7">
    <name type="scientific">Vibrio mangrovi</name>
    <dbReference type="NCBI Taxonomy" id="474394"/>
    <lineage>
        <taxon>Bacteria</taxon>
        <taxon>Pseudomonadati</taxon>
        <taxon>Pseudomonadota</taxon>
        <taxon>Gammaproteobacteria</taxon>
        <taxon>Vibrionales</taxon>
        <taxon>Vibrionaceae</taxon>
        <taxon>Vibrio</taxon>
    </lineage>
</organism>
<evidence type="ECO:0000256" key="2">
    <source>
        <dbReference type="ARBA" id="ARBA00022490"/>
    </source>
</evidence>
<evidence type="ECO:0000256" key="4">
    <source>
        <dbReference type="HAMAP-Rule" id="MF_02200"/>
    </source>
</evidence>